<feature type="domain" description="Putative Flp pilus-assembly TadG-like N-terminal" evidence="2">
    <location>
        <begin position="14"/>
        <end position="60"/>
    </location>
</feature>
<evidence type="ECO:0000313" key="4">
    <source>
        <dbReference type="Proteomes" id="UP000245390"/>
    </source>
</evidence>
<dbReference type="Pfam" id="PF13400">
    <property type="entry name" value="Tad"/>
    <property type="match status" value="1"/>
</dbReference>
<name>A0A316G8C1_9RHOB</name>
<sequence length="612" mass="66044">MVPSAKRFAKDETGALLVFFAICCAAIFLLAALSFDIGRRASTQSELQSFVDNVALAAAGELNGFPGALQRSQNAANDLIRDRFAIGGNGDTDLDGESFHLDFYSTLPAADFTPMTRLPADGWLDPGEASNDLVARFVRISMINDERGDKRVQVPWAFARLLSIFSTDDLPTEMVGAEAVAGFTSLACDVSPIFFCMPPTPASGEPWDPSANIGQTIRLVAEGGNGNGGDWHPGNFAWLDVFDQVPAEDLTDPGGPCYGLRNNDLYACLVAGQGALSLCFENGYLSTMTGRAEGWRPTTLNSFFDMYDSAQMDMEDDPRYPPAPVVTKSYVDGSTCGNNSSPDTTSTTMDLPPDDCFRDVGVSECTAYSGAGDRYGDSDWTQGRIDYVEANYSVDPDSLGRVEDHEEWIDDDGTMYHVDDPFRPGATNILAPVPPLETQPVVRAGPDTTRWQYYNAEVATSLYSNSGAYSAGPDVVPNPRPGGPLDLIKDIYINPGDANPAYVREGSSLPSCSTDNAGNSLASDDPRRRVITAAAVDCEYWSSNANPFGRDQLNGRSGQFLAQYFVELFLLNPARPSGTTRELYAEVISGALNGGTDNVAEGTFRNLVQLYR</sequence>
<dbReference type="InterPro" id="IPR028087">
    <property type="entry name" value="Tad_N"/>
</dbReference>
<organism evidence="3 4">
    <name type="scientific">Silicimonas algicola</name>
    <dbReference type="NCBI Taxonomy" id="1826607"/>
    <lineage>
        <taxon>Bacteria</taxon>
        <taxon>Pseudomonadati</taxon>
        <taxon>Pseudomonadota</taxon>
        <taxon>Alphaproteobacteria</taxon>
        <taxon>Rhodobacterales</taxon>
        <taxon>Paracoccaceae</taxon>
    </lineage>
</organism>
<reference evidence="3 4" key="1">
    <citation type="submission" date="2018-05" db="EMBL/GenBank/DDBJ databases">
        <title>Genomic Encyclopedia of Type Strains, Phase IV (KMG-IV): sequencing the most valuable type-strain genomes for metagenomic binning, comparative biology and taxonomic classification.</title>
        <authorList>
            <person name="Goeker M."/>
        </authorList>
    </citation>
    <scope>NUCLEOTIDE SEQUENCE [LARGE SCALE GENOMIC DNA]</scope>
    <source>
        <strain evidence="3 4">DSM 103371</strain>
    </source>
</reference>
<feature type="compositionally biased region" description="Polar residues" evidence="1">
    <location>
        <begin position="335"/>
        <end position="349"/>
    </location>
</feature>
<feature type="region of interest" description="Disordered" evidence="1">
    <location>
        <begin position="332"/>
        <end position="352"/>
    </location>
</feature>
<evidence type="ECO:0000313" key="3">
    <source>
        <dbReference type="EMBL" id="PWK56852.1"/>
    </source>
</evidence>
<keyword evidence="4" id="KW-1185">Reference proteome</keyword>
<proteinExistence type="predicted"/>
<dbReference type="RefSeq" id="WP_206508473.1">
    <property type="nucleotide sequence ID" value="NZ_CP034588.1"/>
</dbReference>
<comment type="caution">
    <text evidence="3">The sequence shown here is derived from an EMBL/GenBank/DDBJ whole genome shotgun (WGS) entry which is preliminary data.</text>
</comment>
<protein>
    <submittedName>
        <fullName evidence="3">Putative Flp pilus-assembly TadE/G-like protein</fullName>
    </submittedName>
</protein>
<dbReference type="AlphaFoldDB" id="A0A316G8C1"/>
<evidence type="ECO:0000256" key="1">
    <source>
        <dbReference type="SAM" id="MobiDB-lite"/>
    </source>
</evidence>
<dbReference type="EMBL" id="QGGV01000003">
    <property type="protein sequence ID" value="PWK56852.1"/>
    <property type="molecule type" value="Genomic_DNA"/>
</dbReference>
<dbReference type="Proteomes" id="UP000245390">
    <property type="component" value="Unassembled WGS sequence"/>
</dbReference>
<gene>
    <name evidence="3" type="ORF">C8D95_10384</name>
</gene>
<accession>A0A316G8C1</accession>
<evidence type="ECO:0000259" key="2">
    <source>
        <dbReference type="Pfam" id="PF13400"/>
    </source>
</evidence>